<dbReference type="AlphaFoldDB" id="A0A9D2M129"/>
<dbReference type="EMBL" id="DWYA01000038">
    <property type="protein sequence ID" value="HJB39540.1"/>
    <property type="molecule type" value="Genomic_DNA"/>
</dbReference>
<evidence type="ECO:0000313" key="3">
    <source>
        <dbReference type="Proteomes" id="UP000824209"/>
    </source>
</evidence>
<reference evidence="2" key="1">
    <citation type="journal article" date="2021" name="PeerJ">
        <title>Extensive microbial diversity within the chicken gut microbiome revealed by metagenomics and culture.</title>
        <authorList>
            <person name="Gilroy R."/>
            <person name="Ravi A."/>
            <person name="Getino M."/>
            <person name="Pursley I."/>
            <person name="Horton D.L."/>
            <person name="Alikhan N.F."/>
            <person name="Baker D."/>
            <person name="Gharbi K."/>
            <person name="Hall N."/>
            <person name="Watson M."/>
            <person name="Adriaenssens E.M."/>
            <person name="Foster-Nyarko E."/>
            <person name="Jarju S."/>
            <person name="Secka A."/>
            <person name="Antonio M."/>
            <person name="Oren A."/>
            <person name="Chaudhuri R.R."/>
            <person name="La Ragione R."/>
            <person name="Hildebrand F."/>
            <person name="Pallen M.J."/>
        </authorList>
    </citation>
    <scope>NUCLEOTIDE SEQUENCE</scope>
    <source>
        <strain evidence="2">ChiBcec8-14828</strain>
    </source>
</reference>
<keyword evidence="1" id="KW-0472">Membrane</keyword>
<name>A0A9D2M129_9FIRM</name>
<protein>
    <submittedName>
        <fullName evidence="2">Uncharacterized protein</fullName>
    </submittedName>
</protein>
<keyword evidence="1" id="KW-1133">Transmembrane helix</keyword>
<dbReference type="Proteomes" id="UP000824209">
    <property type="component" value="Unassembled WGS sequence"/>
</dbReference>
<evidence type="ECO:0000313" key="2">
    <source>
        <dbReference type="EMBL" id="HJB39540.1"/>
    </source>
</evidence>
<keyword evidence="1" id="KW-0812">Transmembrane</keyword>
<proteinExistence type="predicted"/>
<sequence>MTQATDCSKPSRRQASSFGKGLPHVWWALFSALLFKLQSTAAGIFAAAMRLDGFFAFVPLGAFHSPFHQHFQNYSVL</sequence>
<feature type="transmembrane region" description="Helical" evidence="1">
    <location>
        <begin position="25"/>
        <end position="48"/>
    </location>
</feature>
<gene>
    <name evidence="2" type="ORF">H9943_04005</name>
</gene>
<organism evidence="2 3">
    <name type="scientific">Candidatus Ruthenibacterium avium</name>
    <dbReference type="NCBI Taxonomy" id="2838751"/>
    <lineage>
        <taxon>Bacteria</taxon>
        <taxon>Bacillati</taxon>
        <taxon>Bacillota</taxon>
        <taxon>Clostridia</taxon>
        <taxon>Eubacteriales</taxon>
        <taxon>Oscillospiraceae</taxon>
        <taxon>Ruthenibacterium</taxon>
    </lineage>
</organism>
<comment type="caution">
    <text evidence="2">The sequence shown here is derived from an EMBL/GenBank/DDBJ whole genome shotgun (WGS) entry which is preliminary data.</text>
</comment>
<accession>A0A9D2M129</accession>
<evidence type="ECO:0000256" key="1">
    <source>
        <dbReference type="SAM" id="Phobius"/>
    </source>
</evidence>
<reference evidence="2" key="2">
    <citation type="submission" date="2021-04" db="EMBL/GenBank/DDBJ databases">
        <authorList>
            <person name="Gilroy R."/>
        </authorList>
    </citation>
    <scope>NUCLEOTIDE SEQUENCE</scope>
    <source>
        <strain evidence="2">ChiBcec8-14828</strain>
    </source>
</reference>